<dbReference type="eggNOG" id="COG1175">
    <property type="taxonomic scope" value="Bacteria"/>
</dbReference>
<dbReference type="STRING" id="644548.SCNU_03842"/>
<dbReference type="Proteomes" id="UP000035065">
    <property type="component" value="Unassembled WGS sequence"/>
</dbReference>
<feature type="transmembrane region" description="Helical" evidence="5">
    <location>
        <begin position="151"/>
        <end position="176"/>
    </location>
</feature>
<name>F1YFB4_9ACTN</name>
<feature type="transmembrane region" description="Helical" evidence="5">
    <location>
        <begin position="394"/>
        <end position="418"/>
    </location>
</feature>
<evidence type="ECO:0000256" key="1">
    <source>
        <dbReference type="ARBA" id="ARBA00004141"/>
    </source>
</evidence>
<comment type="similarity">
    <text evidence="5">Belongs to the binding-protein-dependent transport system permease family.</text>
</comment>
<dbReference type="CDD" id="cd06261">
    <property type="entry name" value="TM_PBP2"/>
    <property type="match status" value="1"/>
</dbReference>
<dbReference type="InterPro" id="IPR035906">
    <property type="entry name" value="MetI-like_sf"/>
</dbReference>
<accession>F1YFB4</accession>
<evidence type="ECO:0000256" key="6">
    <source>
        <dbReference type="SAM" id="MobiDB-lite"/>
    </source>
</evidence>
<dbReference type="SUPFAM" id="SSF161098">
    <property type="entry name" value="MetI-like"/>
    <property type="match status" value="1"/>
</dbReference>
<organism evidence="8 9">
    <name type="scientific">Gordonia neofelifaecis NRRL B-59395</name>
    <dbReference type="NCBI Taxonomy" id="644548"/>
    <lineage>
        <taxon>Bacteria</taxon>
        <taxon>Bacillati</taxon>
        <taxon>Actinomycetota</taxon>
        <taxon>Actinomycetes</taxon>
        <taxon>Mycobacteriales</taxon>
        <taxon>Gordoniaceae</taxon>
        <taxon>Gordonia</taxon>
    </lineage>
</organism>
<evidence type="ECO:0000259" key="7">
    <source>
        <dbReference type="PROSITE" id="PS50928"/>
    </source>
</evidence>
<dbReference type="Gene3D" id="1.10.3720.10">
    <property type="entry name" value="MetI-like"/>
    <property type="match status" value="1"/>
</dbReference>
<evidence type="ECO:0000313" key="8">
    <source>
        <dbReference type="EMBL" id="EGD56653.1"/>
    </source>
</evidence>
<dbReference type="GO" id="GO:0005886">
    <property type="term" value="C:plasma membrane"/>
    <property type="evidence" value="ECO:0007669"/>
    <property type="project" value="UniProtKB-SubCell"/>
</dbReference>
<evidence type="ECO:0000256" key="4">
    <source>
        <dbReference type="ARBA" id="ARBA00023136"/>
    </source>
</evidence>
<keyword evidence="5" id="KW-0813">Transport</keyword>
<dbReference type="EMBL" id="AEUD01000002">
    <property type="protein sequence ID" value="EGD56653.1"/>
    <property type="molecule type" value="Genomic_DNA"/>
</dbReference>
<comment type="caution">
    <text evidence="8">The sequence shown here is derived from an EMBL/GenBank/DDBJ whole genome shotgun (WGS) entry which is preliminary data.</text>
</comment>
<protein>
    <submittedName>
        <fullName evidence="8">Binding-protein-dependent transporter inner membrane component</fullName>
    </submittedName>
</protein>
<feature type="transmembrane region" description="Helical" evidence="5">
    <location>
        <begin position="248"/>
        <end position="268"/>
    </location>
</feature>
<comment type="subcellular location">
    <subcellularLocation>
        <location evidence="5">Cell membrane</location>
        <topology evidence="5">Multi-pass membrane protein</topology>
    </subcellularLocation>
    <subcellularLocation>
        <location evidence="1">Membrane</location>
        <topology evidence="1">Multi-pass membrane protein</topology>
    </subcellularLocation>
</comment>
<keyword evidence="2 5" id="KW-0812">Transmembrane</keyword>
<evidence type="ECO:0000256" key="3">
    <source>
        <dbReference type="ARBA" id="ARBA00022989"/>
    </source>
</evidence>
<proteinExistence type="inferred from homology"/>
<feature type="transmembrane region" description="Helical" evidence="5">
    <location>
        <begin position="339"/>
        <end position="357"/>
    </location>
</feature>
<feature type="transmembrane region" description="Helical" evidence="5">
    <location>
        <begin position="294"/>
        <end position="319"/>
    </location>
</feature>
<feature type="domain" description="ABC transmembrane type-1" evidence="7">
    <location>
        <begin position="211"/>
        <end position="417"/>
    </location>
</feature>
<dbReference type="InterPro" id="IPR000515">
    <property type="entry name" value="MetI-like"/>
</dbReference>
<dbReference type="PANTHER" id="PTHR43759:SF1">
    <property type="entry name" value="GLUCOSE IMPORT SYSTEM PERMEASE PROTEIN GLCT"/>
    <property type="match status" value="1"/>
</dbReference>
<feature type="compositionally biased region" description="Pro residues" evidence="6">
    <location>
        <begin position="75"/>
        <end position="86"/>
    </location>
</feature>
<dbReference type="Pfam" id="PF00528">
    <property type="entry name" value="BPD_transp_1"/>
    <property type="match status" value="1"/>
</dbReference>
<reference evidence="8 9" key="1">
    <citation type="journal article" date="2011" name="J. Bacteriol.">
        <title>Draft Genome Sequence of Gordonia neofelifaecis NRRL B-59395, a Cholesterol-Degrading Actinomycete.</title>
        <authorList>
            <person name="Ge F."/>
            <person name="Li W."/>
            <person name="Chen G."/>
            <person name="Liu Y."/>
            <person name="Zhang G."/>
            <person name="Yong B."/>
            <person name="Wang Q."/>
            <person name="Wang N."/>
            <person name="Huang Z."/>
            <person name="Li W."/>
            <person name="Wang J."/>
            <person name="Wu C."/>
            <person name="Xie Q."/>
            <person name="Liu G."/>
        </authorList>
    </citation>
    <scope>NUCLEOTIDE SEQUENCE [LARGE SCALE GENOMIC DNA]</scope>
    <source>
        <strain evidence="8 9">NRRL B-59395</strain>
    </source>
</reference>
<keyword evidence="3 5" id="KW-1133">Transmembrane helix</keyword>
<dbReference type="PROSITE" id="PS50928">
    <property type="entry name" value="ABC_TM1"/>
    <property type="match status" value="1"/>
</dbReference>
<keyword evidence="9" id="KW-1185">Reference proteome</keyword>
<gene>
    <name evidence="8" type="ORF">SCNU_03842</name>
</gene>
<dbReference type="GO" id="GO:0055085">
    <property type="term" value="P:transmembrane transport"/>
    <property type="evidence" value="ECO:0007669"/>
    <property type="project" value="InterPro"/>
</dbReference>
<dbReference type="PANTHER" id="PTHR43759">
    <property type="entry name" value="TREHALOSE TRANSPORT SYSTEM PERMEASE PROTEIN SUGA"/>
    <property type="match status" value="1"/>
</dbReference>
<keyword evidence="4 5" id="KW-0472">Membrane</keyword>
<feature type="region of interest" description="Disordered" evidence="6">
    <location>
        <begin position="1"/>
        <end position="144"/>
    </location>
</feature>
<dbReference type="InterPro" id="IPR052730">
    <property type="entry name" value="Sugar_ABC_transporter"/>
</dbReference>
<dbReference type="AlphaFoldDB" id="F1YFB4"/>
<evidence type="ECO:0000256" key="5">
    <source>
        <dbReference type="RuleBase" id="RU363032"/>
    </source>
</evidence>
<feature type="compositionally biased region" description="Low complexity" evidence="6">
    <location>
        <begin position="101"/>
        <end position="113"/>
    </location>
</feature>
<evidence type="ECO:0000313" key="9">
    <source>
        <dbReference type="Proteomes" id="UP000035065"/>
    </source>
</evidence>
<feature type="transmembrane region" description="Helical" evidence="5">
    <location>
        <begin position="206"/>
        <end position="236"/>
    </location>
</feature>
<sequence length="433" mass="45920">MTDGKNDDGMNDDGMNDDQSPPESGAGWGLNPNSPMPDSTPGKHMRPEDNAAAESDDVPASDGAPSVHSDVWVAPPTPVTGPPVEPARPTEPMTQQPPVPVGAASAAASQSAPRSDHGGPMTEILDTGPTPAQADGPGRKATGRKSSERKLAYWLIAPAAIVMALVTGYPIVYAFWLSLNKATLTAPDDQQFIWFSNYATVLSDGYWWSALGVTVFITLVSVLIELVLGMAIALVMHRTIFGRGTVRTVVLIPYGIVTVAAAFSWYYAWTPGTGYLANLLPDGSAPLTQQWPSLFIIILAEVWKTTPFMALLLLAGLALVPDDLLKAAQLDGAGAWTRLFRIILPLMKPAILVALLFRTLDAFRIFDNIYVLTAGSNGTGSVSMLGYDNLFKAFNLGVGSAISILIFVCVAIIAFVFIKGFGAAAPGSDDEGR</sequence>
<evidence type="ECO:0000256" key="2">
    <source>
        <dbReference type="ARBA" id="ARBA00022692"/>
    </source>
</evidence>